<sequence length="188" mass="21313">LKAKNPKLKDQNLFGIVQGGKFKDLRIESAKFIASLPFGGFGIGGEFGDSKNLMIKMIDWVVKELPENKPRHLLGIGHPEDILKIIKSGIDTFDCVMPTHYARHGIAFTSEGRLDLNKRCFLNPPAGGNNPLDKKCGCMVCQNYRRNYISHLLRAKEITALRLLTFHNLYFFNSLVEEIRKKIKRGNI</sequence>
<dbReference type="InterPro" id="IPR002616">
    <property type="entry name" value="tRNA_ribo_trans-like"/>
</dbReference>
<dbReference type="Pfam" id="PF01702">
    <property type="entry name" value="TGT"/>
    <property type="match status" value="1"/>
</dbReference>
<proteinExistence type="predicted"/>
<evidence type="ECO:0000259" key="2">
    <source>
        <dbReference type="Pfam" id="PF01702"/>
    </source>
</evidence>
<dbReference type="AlphaFoldDB" id="A0A2M7Q7N6"/>
<feature type="non-terminal residue" evidence="3">
    <location>
        <position position="1"/>
    </location>
</feature>
<dbReference type="InterPro" id="IPR036511">
    <property type="entry name" value="TGT-like_sf"/>
</dbReference>
<dbReference type="GO" id="GO:0002099">
    <property type="term" value="P:tRNA wobble guanine modification"/>
    <property type="evidence" value="ECO:0007669"/>
    <property type="project" value="TreeGrafter"/>
</dbReference>
<evidence type="ECO:0000313" key="4">
    <source>
        <dbReference type="Proteomes" id="UP000230363"/>
    </source>
</evidence>
<evidence type="ECO:0000313" key="3">
    <source>
        <dbReference type="EMBL" id="PIY59457.1"/>
    </source>
</evidence>
<accession>A0A2M7Q7N6</accession>
<organism evidence="3 4">
    <name type="scientific">Candidatus Wolfebacteria bacterium CG_4_10_14_0_8_um_filter_37_11</name>
    <dbReference type="NCBI Taxonomy" id="1975062"/>
    <lineage>
        <taxon>Bacteria</taxon>
        <taxon>Candidatus Wolfeibacteriota</taxon>
    </lineage>
</organism>
<feature type="domain" description="tRNA-guanine(15) transglycosylase-like" evidence="2">
    <location>
        <begin position="8"/>
        <end position="187"/>
    </location>
</feature>
<dbReference type="PANTHER" id="PTHR46499:SF1">
    <property type="entry name" value="QUEUINE TRNA-RIBOSYLTRANSFERASE"/>
    <property type="match status" value="1"/>
</dbReference>
<evidence type="ECO:0000256" key="1">
    <source>
        <dbReference type="ARBA" id="ARBA00022694"/>
    </source>
</evidence>
<comment type="caution">
    <text evidence="3">The sequence shown here is derived from an EMBL/GenBank/DDBJ whole genome shotgun (WGS) entry which is preliminary data.</text>
</comment>
<dbReference type="GO" id="GO:0005737">
    <property type="term" value="C:cytoplasm"/>
    <property type="evidence" value="ECO:0007669"/>
    <property type="project" value="TreeGrafter"/>
</dbReference>
<dbReference type="InterPro" id="IPR050076">
    <property type="entry name" value="ArchSynthase1/Queuine_TRR"/>
</dbReference>
<gene>
    <name evidence="3" type="ORF">COY96_01725</name>
</gene>
<keyword evidence="1" id="KW-0819">tRNA processing</keyword>
<dbReference type="SUPFAM" id="SSF51713">
    <property type="entry name" value="tRNA-guanine transglycosylase"/>
    <property type="match status" value="1"/>
</dbReference>
<dbReference type="Gene3D" id="3.20.20.105">
    <property type="entry name" value="Queuine tRNA-ribosyltransferase-like"/>
    <property type="match status" value="1"/>
</dbReference>
<dbReference type="NCBIfam" id="TIGR00449">
    <property type="entry name" value="tgt_general"/>
    <property type="match status" value="1"/>
</dbReference>
<protein>
    <submittedName>
        <fullName evidence="3">tRNA guanosine(34) transglycosylase Tgt</fullName>
    </submittedName>
</protein>
<reference evidence="4" key="1">
    <citation type="submission" date="2017-09" db="EMBL/GenBank/DDBJ databases">
        <title>Depth-based differentiation of microbial function through sediment-hosted aquifers and enrichment of novel symbionts in the deep terrestrial subsurface.</title>
        <authorList>
            <person name="Probst A.J."/>
            <person name="Ladd B."/>
            <person name="Jarett J.K."/>
            <person name="Geller-Mcgrath D.E."/>
            <person name="Sieber C.M.K."/>
            <person name="Emerson J.B."/>
            <person name="Anantharaman K."/>
            <person name="Thomas B.C."/>
            <person name="Malmstrom R."/>
            <person name="Stieglmeier M."/>
            <person name="Klingl A."/>
            <person name="Woyke T."/>
            <person name="Ryan C.M."/>
            <person name="Banfield J.F."/>
        </authorList>
    </citation>
    <scope>NUCLEOTIDE SEQUENCE [LARGE SCALE GENOMIC DNA]</scope>
</reference>
<name>A0A2M7Q7N6_9BACT</name>
<dbReference type="Proteomes" id="UP000230363">
    <property type="component" value="Unassembled WGS sequence"/>
</dbReference>
<dbReference type="PANTHER" id="PTHR46499">
    <property type="entry name" value="QUEUINE TRNA-RIBOSYLTRANSFERASE"/>
    <property type="match status" value="1"/>
</dbReference>
<dbReference type="EMBL" id="PFKZ01000065">
    <property type="protein sequence ID" value="PIY59457.1"/>
    <property type="molecule type" value="Genomic_DNA"/>
</dbReference>